<dbReference type="InterPro" id="IPR036282">
    <property type="entry name" value="Glutathione-S-Trfase_C_sf"/>
</dbReference>
<evidence type="ECO:0000259" key="4">
    <source>
        <dbReference type="PROSITE" id="PS50404"/>
    </source>
</evidence>
<dbReference type="InterPro" id="IPR040079">
    <property type="entry name" value="Glutathione_S-Trfase"/>
</dbReference>
<dbReference type="Proteomes" id="UP000234503">
    <property type="component" value="Unassembled WGS sequence"/>
</dbReference>
<feature type="domain" description="GST N-terminal" evidence="4">
    <location>
        <begin position="1"/>
        <end position="82"/>
    </location>
</feature>
<evidence type="ECO:0000256" key="2">
    <source>
        <dbReference type="ARBA" id="ARBA00022679"/>
    </source>
</evidence>
<dbReference type="Pfam" id="PF02798">
    <property type="entry name" value="GST_N"/>
    <property type="match status" value="1"/>
</dbReference>
<dbReference type="SUPFAM" id="SSF47616">
    <property type="entry name" value="GST C-terminal domain-like"/>
    <property type="match status" value="1"/>
</dbReference>
<dbReference type="Gene3D" id="1.20.1050.10">
    <property type="match status" value="1"/>
</dbReference>
<dbReference type="PANTHER" id="PTHR44051">
    <property type="entry name" value="GLUTATHIONE S-TRANSFERASE-RELATED"/>
    <property type="match status" value="1"/>
</dbReference>
<keyword evidence="7" id="KW-1185">Reference proteome</keyword>
<dbReference type="Gene3D" id="3.40.30.10">
    <property type="entry name" value="Glutaredoxin"/>
    <property type="match status" value="1"/>
</dbReference>
<comment type="caution">
    <text evidence="6">The sequence shown here is derived from an EMBL/GenBank/DDBJ whole genome shotgun (WGS) entry which is preliminary data.</text>
</comment>
<dbReference type="InterPro" id="IPR036249">
    <property type="entry name" value="Thioredoxin-like_sf"/>
</dbReference>
<protein>
    <submittedName>
        <fullName evidence="6">Glutathione S-transferase</fullName>
    </submittedName>
</protein>
<evidence type="ECO:0000313" key="7">
    <source>
        <dbReference type="Proteomes" id="UP000234503"/>
    </source>
</evidence>
<dbReference type="FunFam" id="3.40.30.10:FF:000039">
    <property type="entry name" value="Glutathione S-transferase domain"/>
    <property type="match status" value="1"/>
</dbReference>
<dbReference type="GO" id="GO:0016740">
    <property type="term" value="F:transferase activity"/>
    <property type="evidence" value="ECO:0007669"/>
    <property type="project" value="UniProtKB-KW"/>
</dbReference>
<name>A0A2N5E2F8_9GAMM</name>
<dbReference type="InterPro" id="IPR004045">
    <property type="entry name" value="Glutathione_S-Trfase_N"/>
</dbReference>
<evidence type="ECO:0000259" key="5">
    <source>
        <dbReference type="PROSITE" id="PS50405"/>
    </source>
</evidence>
<gene>
    <name evidence="6" type="ORF">CYR32_11395</name>
</gene>
<dbReference type="SFLD" id="SFLDS00019">
    <property type="entry name" value="Glutathione_Transferase_(cytos"/>
    <property type="match status" value="1"/>
</dbReference>
<dbReference type="PROSITE" id="PS50404">
    <property type="entry name" value="GST_NTER"/>
    <property type="match status" value="1"/>
</dbReference>
<dbReference type="InterPro" id="IPR010987">
    <property type="entry name" value="Glutathione-S-Trfase_C-like"/>
</dbReference>
<dbReference type="RefSeq" id="WP_101824518.1">
    <property type="nucleotide sequence ID" value="NZ_PJZH01000010.1"/>
</dbReference>
<comment type="similarity">
    <text evidence="1 3">Belongs to the GST superfamily.</text>
</comment>
<dbReference type="CDD" id="cd03047">
    <property type="entry name" value="GST_N_2"/>
    <property type="match status" value="1"/>
</dbReference>
<dbReference type="EMBL" id="PJZH01000010">
    <property type="protein sequence ID" value="PLR34761.1"/>
    <property type="molecule type" value="Genomic_DNA"/>
</dbReference>
<dbReference type="SFLD" id="SFLDG01150">
    <property type="entry name" value="Main.1:_Beta-like"/>
    <property type="match status" value="1"/>
</dbReference>
<reference evidence="6 7" key="1">
    <citation type="submission" date="2017-12" db="EMBL/GenBank/DDBJ databases">
        <title>Characterization of six clinical isolates of Enterochimera gen. nov., a novel genus of the Yersiniaciae family and the three species Enterochimera arupensis sp. nov., Enterochimera coloradensis sp. nov, and Enterochimera californica sp. nov.</title>
        <authorList>
            <person name="Rossi A."/>
            <person name="Fisher M."/>
        </authorList>
    </citation>
    <scope>NUCLEOTIDE SEQUENCE [LARGE SCALE GENOMIC DNA]</scope>
    <source>
        <strain evidence="7">2016-Iso4</strain>
    </source>
</reference>
<dbReference type="AlphaFoldDB" id="A0A2N5E2F8"/>
<dbReference type="SFLD" id="SFLDG00358">
    <property type="entry name" value="Main_(cytGST)"/>
    <property type="match status" value="1"/>
</dbReference>
<proteinExistence type="inferred from homology"/>
<dbReference type="OrthoDB" id="5958450at2"/>
<evidence type="ECO:0000256" key="1">
    <source>
        <dbReference type="ARBA" id="ARBA00007409"/>
    </source>
</evidence>
<dbReference type="SUPFAM" id="SSF52833">
    <property type="entry name" value="Thioredoxin-like"/>
    <property type="match status" value="1"/>
</dbReference>
<evidence type="ECO:0000313" key="6">
    <source>
        <dbReference type="EMBL" id="PLR34761.1"/>
    </source>
</evidence>
<dbReference type="InterPro" id="IPR004046">
    <property type="entry name" value="GST_C"/>
</dbReference>
<dbReference type="PANTHER" id="PTHR44051:SF19">
    <property type="entry name" value="DISULFIDE-BOND OXIDOREDUCTASE YFCG"/>
    <property type="match status" value="1"/>
</dbReference>
<keyword evidence="2 6" id="KW-0808">Transferase</keyword>
<evidence type="ECO:0000256" key="3">
    <source>
        <dbReference type="RuleBase" id="RU003494"/>
    </source>
</evidence>
<organism evidence="6 7">
    <name type="scientific">Chimaeribacter coloradensis</name>
    <dbReference type="NCBI Taxonomy" id="2060068"/>
    <lineage>
        <taxon>Bacteria</taxon>
        <taxon>Pseudomonadati</taxon>
        <taxon>Pseudomonadota</taxon>
        <taxon>Gammaproteobacteria</taxon>
        <taxon>Enterobacterales</taxon>
        <taxon>Yersiniaceae</taxon>
        <taxon>Chimaeribacter</taxon>
    </lineage>
</organism>
<dbReference type="PROSITE" id="PS50405">
    <property type="entry name" value="GST_CTER"/>
    <property type="match status" value="1"/>
</dbReference>
<sequence length="213" mass="24615">MLQIWGRKTSSNVQAVMWCVGELKLDYQRYDIGHVYGGNHTPEFLAMNPNGTVPVIRDGENAPLWESGAILRYLATRYGTAPFWPEELAARAHVDMWAEWAKINISQNFTGPIFWQKVRTAARDRDEALIAKGMEKLTPFLQRAEQQLARHPWLAGDEMTLADIQFGHLLYRYYDIDLDRPDLPALAAYYQRLTTRPAYQKHVMVSYEALRAR</sequence>
<accession>A0A2N5E2F8</accession>
<dbReference type="Pfam" id="PF00043">
    <property type="entry name" value="GST_C"/>
    <property type="match status" value="1"/>
</dbReference>
<feature type="domain" description="GST C-terminal" evidence="5">
    <location>
        <begin position="87"/>
        <end position="213"/>
    </location>
</feature>